<accession>A0ABP0SWP4</accession>
<evidence type="ECO:0000256" key="3">
    <source>
        <dbReference type="ARBA" id="ARBA00022840"/>
    </source>
</evidence>
<dbReference type="InterPro" id="IPR000641">
    <property type="entry name" value="CbxX/CfxQ"/>
</dbReference>
<name>A0ABP0SWP4_9DINO</name>
<comment type="caution">
    <text evidence="5">The sequence shown here is derived from an EMBL/GenBank/DDBJ whole genome shotgun (WGS) entry which is preliminary data.</text>
</comment>
<reference evidence="5 6" key="1">
    <citation type="submission" date="2024-02" db="EMBL/GenBank/DDBJ databases">
        <authorList>
            <person name="Chen Y."/>
            <person name="Shah S."/>
            <person name="Dougan E. K."/>
            <person name="Thang M."/>
            <person name="Chan C."/>
        </authorList>
    </citation>
    <scope>NUCLEOTIDE SEQUENCE [LARGE SCALE GENOMIC DNA]</scope>
</reference>
<gene>
    <name evidence="5" type="ORF">CCMP2556_LOCUS54336</name>
</gene>
<dbReference type="InterPro" id="IPR003959">
    <property type="entry name" value="ATPase_AAA_core"/>
</dbReference>
<organism evidence="5 6">
    <name type="scientific">Durusdinium trenchii</name>
    <dbReference type="NCBI Taxonomy" id="1381693"/>
    <lineage>
        <taxon>Eukaryota</taxon>
        <taxon>Sar</taxon>
        <taxon>Alveolata</taxon>
        <taxon>Dinophyceae</taxon>
        <taxon>Suessiales</taxon>
        <taxon>Symbiodiniaceae</taxon>
        <taxon>Durusdinium</taxon>
    </lineage>
</organism>
<dbReference type="SUPFAM" id="SSF52540">
    <property type="entry name" value="P-loop containing nucleoside triphosphate hydrolases"/>
    <property type="match status" value="2"/>
</dbReference>
<comment type="similarity">
    <text evidence="1">Belongs to the CbxX/CfxQ family.</text>
</comment>
<dbReference type="EMBL" id="CAXAMN010028539">
    <property type="protein sequence ID" value="CAK9116876.1"/>
    <property type="molecule type" value="Genomic_DNA"/>
</dbReference>
<dbReference type="InterPro" id="IPR041679">
    <property type="entry name" value="DNA2/NAM7-like_C"/>
</dbReference>
<dbReference type="CDD" id="cd00009">
    <property type="entry name" value="AAA"/>
    <property type="match status" value="1"/>
</dbReference>
<dbReference type="Proteomes" id="UP001642484">
    <property type="component" value="Unassembled WGS sequence"/>
</dbReference>
<evidence type="ECO:0000259" key="4">
    <source>
        <dbReference type="SMART" id="SM00382"/>
    </source>
</evidence>
<dbReference type="InterPro" id="IPR027417">
    <property type="entry name" value="P-loop_NTPase"/>
</dbReference>
<evidence type="ECO:0000256" key="1">
    <source>
        <dbReference type="ARBA" id="ARBA00010378"/>
    </source>
</evidence>
<evidence type="ECO:0000313" key="5">
    <source>
        <dbReference type="EMBL" id="CAK9116876.1"/>
    </source>
</evidence>
<keyword evidence="2" id="KW-0547">Nucleotide-binding</keyword>
<dbReference type="PANTHER" id="PTHR43392:SF2">
    <property type="entry name" value="AAA-TYPE ATPASE FAMILY PROTEIN _ ANKYRIN REPEAT FAMILY PROTEIN"/>
    <property type="match status" value="1"/>
</dbReference>
<dbReference type="Pfam" id="PF13087">
    <property type="entry name" value="AAA_12"/>
    <property type="match status" value="1"/>
</dbReference>
<sequence length="1462" mass="164101">MFERLITAPNDHKAPSSVLSVQRRMRKDVCDLTREYYAEITSIEDHETCWTKKIPGSIASGSFYKGREVPGVASHIYLWTHSGSQGKAEVGLSKINRQEADMAVWLAYYLVDCGVPKPSIVILTPYKGQLMLMRKQLLSDQSQSWLLSHNPSDADQIRLSTVDRFQGDEGDVVIASLVVDEHSRTPFVKLQNRMIVLLSRARLGMYILGNTGYFENSRPEKHWQRTFEILQEPPAVSDSKAVPNVCFPKARVGPALPLCCGQHPTNSFGAEKATELKRGFCKAICEEKLSCGHSCNLQCHWPERKHNKNCQALVSSPCLRHQADLPCHEIFTNSQASSDDLIDVALSSYRCPVKVKLLLPCSHEPEMACAEEEEIQNGSRPMPRCDKTSHTPYVYPDCKHTREVTCYFLAEYKREPSKVPKCEHLVEYLPDCGHCISVKCSFKSAYLRSAAQFVCPQKLDIDLPRCGHPAKVSCAEEQSLRSWTGGRCGDGMVREGEAYGPLDHVCDKIVTFVRRCGHEEKVKCGKAFDLANVRSHCKETVPITHPHCGHECKTACHQSQEYAHLPRPQGSVDSLEEAALHGSSQQLPGLTCTAEVLVKRKCGHEIRVKCHLKTSPLPLCKETCAVFSPMCGHEVFVPCHQLDDMRRWQCWEPEVVAHLQKHAELPAHAKPQELSSPQELLNVAKTCKKAVKVTRACGHHVDYDCKELTKILKDGTVKGQCYEKVEKPLRCGHMAKAKCYEHQKYQDGKDNIKCTEKAIRPCWNSSTCGSSRLMVQCASTSKICCGTESTWRCPADRHSYQLKLCKDGTPSACPGCQQDTANAQIQEITRALQTDVPLDCELNPCFLETTTTKVPFFSKSMCFAEEVHNFDPASFSTEFRSAQLELLQAFQEKEDQKLWDRQLFEPKLIPVFCCLKNQKQSIQGFSLRKQVRADTLDGIQVHRLTHGNLKALEDAEETQLVVGYLYTLRCCHEFWPNESNQKNQKNQKKKKALVQSWRQSFDCFEEKAAKAPRRLVVWPPFAIYMTHGLKLSKASLRKAASLLEGQRNVDLVPLQITLAKPPFPVQPASAAPEPAWEADDRYLHLEELQDTPAAELVFPTEWSGSLISGDLTERHDSELKQKLSFINKAATPFAGKNLLDQLAKSLEVSGSTTSSKGATSNHLDLLFALELYNTDSERSKEYLEKYLACTKASARPEAHPLLLLAMYRNTKSQNMLEALQRYPALEALLNHEEKAQVEGVAASALEPAEMWEEMKETKGCCSEAMDKLMALTGIKKVKATAVALYKSALQFKKMSPEMQKANAMALNYCFLGNPGTGKTTVARLFAAVLHDSQLRSQNVFQECGAQKVKDDGIDEFRKLAQAAMDGVLFIDEAYDLDPLGDKFKGAPIVNELVTLTENERDRLTVILAGYEDDMNNKFFAYNTGLKSRFHEVIFEDFDEAELSQRLGEDVAMPFVTSGQERP</sequence>
<protein>
    <recommendedName>
        <fullName evidence="4">AAA+ ATPase domain-containing protein</fullName>
    </recommendedName>
</protein>
<keyword evidence="6" id="KW-1185">Reference proteome</keyword>
<dbReference type="CDD" id="cd18808">
    <property type="entry name" value="SF1_C_Upf1"/>
    <property type="match status" value="1"/>
</dbReference>
<feature type="domain" description="AAA+ ATPase" evidence="4">
    <location>
        <begin position="1304"/>
        <end position="1456"/>
    </location>
</feature>
<dbReference type="InterPro" id="IPR058255">
    <property type="entry name" value="zf-CHCC_ins"/>
</dbReference>
<dbReference type="InterPro" id="IPR050773">
    <property type="entry name" value="CbxX/CfxQ_RuBisCO_ESX"/>
</dbReference>
<proteinExistence type="inferred from homology"/>
<dbReference type="PRINTS" id="PR00819">
    <property type="entry name" value="CBXCFQXSUPER"/>
</dbReference>
<dbReference type="Pfam" id="PF00004">
    <property type="entry name" value="AAA"/>
    <property type="match status" value="1"/>
</dbReference>
<evidence type="ECO:0000313" key="6">
    <source>
        <dbReference type="Proteomes" id="UP001642484"/>
    </source>
</evidence>
<evidence type="ECO:0000256" key="2">
    <source>
        <dbReference type="ARBA" id="ARBA00022741"/>
    </source>
</evidence>
<dbReference type="Gene3D" id="3.40.50.300">
    <property type="entry name" value="P-loop containing nucleotide triphosphate hydrolases"/>
    <property type="match status" value="2"/>
</dbReference>
<dbReference type="Pfam" id="PF26600">
    <property type="entry name" value="zf-CHCC_shd"/>
    <property type="match status" value="3"/>
</dbReference>
<dbReference type="SMART" id="SM00382">
    <property type="entry name" value="AAA"/>
    <property type="match status" value="1"/>
</dbReference>
<dbReference type="Pfam" id="PF26601">
    <property type="entry name" value="zf-CHCC_ins"/>
    <property type="match status" value="3"/>
</dbReference>
<dbReference type="PANTHER" id="PTHR43392">
    <property type="entry name" value="AAA-TYPE ATPASE FAMILY PROTEIN / ANKYRIN REPEAT FAMILY PROTEIN"/>
    <property type="match status" value="1"/>
</dbReference>
<keyword evidence="3" id="KW-0067">ATP-binding</keyword>
<dbReference type="InterPro" id="IPR047187">
    <property type="entry name" value="SF1_C_Upf1"/>
</dbReference>
<dbReference type="InterPro" id="IPR058254">
    <property type="entry name" value="zf-CHCC_shd"/>
</dbReference>
<dbReference type="InterPro" id="IPR003593">
    <property type="entry name" value="AAA+_ATPase"/>
</dbReference>